<reference evidence="2" key="2">
    <citation type="journal article" date="2014" name="ISME J.">
        <title>Microbial stratification in low pH oxic and suboxic macroscopic growths along an acid mine drainage.</title>
        <authorList>
            <person name="Mendez-Garcia C."/>
            <person name="Mesa V."/>
            <person name="Sprenger R.R."/>
            <person name="Richter M."/>
            <person name="Diez M.S."/>
            <person name="Solano J."/>
            <person name="Bargiela R."/>
            <person name="Golyshina O.V."/>
            <person name="Manteca A."/>
            <person name="Ramos J.L."/>
            <person name="Gallego J.R."/>
            <person name="Llorente I."/>
            <person name="Martins Dos Santos V.A."/>
            <person name="Jensen O.N."/>
            <person name="Pelaez A.I."/>
            <person name="Sanchez J."/>
            <person name="Ferrer M."/>
        </authorList>
    </citation>
    <scope>NUCLEOTIDE SEQUENCE</scope>
</reference>
<comment type="caution">
    <text evidence="2">The sequence shown here is derived from an EMBL/GenBank/DDBJ whole genome shotgun (WGS) entry which is preliminary data.</text>
</comment>
<dbReference type="SUPFAM" id="SSF51735">
    <property type="entry name" value="NAD(P)-binding Rossmann-fold domains"/>
    <property type="match status" value="1"/>
</dbReference>
<reference evidence="2" key="1">
    <citation type="submission" date="2013-08" db="EMBL/GenBank/DDBJ databases">
        <authorList>
            <person name="Mendez C."/>
            <person name="Richter M."/>
            <person name="Ferrer M."/>
            <person name="Sanchez J."/>
        </authorList>
    </citation>
    <scope>NUCLEOTIDE SEQUENCE</scope>
</reference>
<organism evidence="2">
    <name type="scientific">mine drainage metagenome</name>
    <dbReference type="NCBI Taxonomy" id="410659"/>
    <lineage>
        <taxon>unclassified sequences</taxon>
        <taxon>metagenomes</taxon>
        <taxon>ecological metagenomes</taxon>
    </lineage>
</organism>
<feature type="domain" description="CoA-binding" evidence="1">
    <location>
        <begin position="1"/>
        <end position="56"/>
    </location>
</feature>
<dbReference type="Pfam" id="PF13380">
    <property type="entry name" value="CoA_binding_2"/>
    <property type="match status" value="1"/>
</dbReference>
<dbReference type="PANTHER" id="PTHR33303:SF2">
    <property type="entry name" value="COA-BINDING DOMAIN-CONTAINING PROTEIN"/>
    <property type="match status" value="1"/>
</dbReference>
<sequence>DIFRPSDEAVGIVEKAISIGVKAVWLQLGIRSKNGEALAMKHGVRFVMDRCMMIEYNRLYGSAPTPLRESLL</sequence>
<dbReference type="EMBL" id="AUZZ01003654">
    <property type="protein sequence ID" value="EQD56387.1"/>
    <property type="molecule type" value="Genomic_DNA"/>
</dbReference>
<dbReference type="InterPro" id="IPR036291">
    <property type="entry name" value="NAD(P)-bd_dom_sf"/>
</dbReference>
<evidence type="ECO:0000313" key="2">
    <source>
        <dbReference type="EMBL" id="EQD56387.1"/>
    </source>
</evidence>
<dbReference type="InterPro" id="IPR003781">
    <property type="entry name" value="CoA-bd"/>
</dbReference>
<proteinExistence type="predicted"/>
<dbReference type="Gene3D" id="3.40.50.720">
    <property type="entry name" value="NAD(P)-binding Rossmann-like Domain"/>
    <property type="match status" value="1"/>
</dbReference>
<name>T1AGT2_9ZZZZ</name>
<dbReference type="PANTHER" id="PTHR33303">
    <property type="entry name" value="CYTOPLASMIC PROTEIN-RELATED"/>
    <property type="match status" value="1"/>
</dbReference>
<accession>T1AGT2</accession>
<evidence type="ECO:0000259" key="1">
    <source>
        <dbReference type="Pfam" id="PF13380"/>
    </source>
</evidence>
<gene>
    <name evidence="2" type="ORF">B2A_05279</name>
</gene>
<dbReference type="AlphaFoldDB" id="T1AGT2"/>
<protein>
    <submittedName>
        <fullName evidence="2">CoA-binding domain protein</fullName>
    </submittedName>
</protein>
<feature type="non-terminal residue" evidence="2">
    <location>
        <position position="1"/>
    </location>
</feature>